<name>A0A835VXX4_CHLIN</name>
<reference evidence="2" key="1">
    <citation type="journal article" date="2020" name="bioRxiv">
        <title>Comparative genomics of Chlamydomonas.</title>
        <authorList>
            <person name="Craig R.J."/>
            <person name="Hasan A.R."/>
            <person name="Ness R.W."/>
            <person name="Keightley P.D."/>
        </authorList>
    </citation>
    <scope>NUCLEOTIDE SEQUENCE</scope>
    <source>
        <strain evidence="2">SAG 7.73</strain>
    </source>
</reference>
<evidence type="ECO:0000313" key="2">
    <source>
        <dbReference type="EMBL" id="KAG2433392.1"/>
    </source>
</evidence>
<accession>A0A835VXX4</accession>
<feature type="compositionally biased region" description="Polar residues" evidence="1">
    <location>
        <begin position="1"/>
        <end position="13"/>
    </location>
</feature>
<evidence type="ECO:0000313" key="3">
    <source>
        <dbReference type="Proteomes" id="UP000650467"/>
    </source>
</evidence>
<protein>
    <submittedName>
        <fullName evidence="2">Uncharacterized protein</fullName>
    </submittedName>
</protein>
<dbReference type="EMBL" id="JAEHOC010000019">
    <property type="protein sequence ID" value="KAG2433392.1"/>
    <property type="molecule type" value="Genomic_DNA"/>
</dbReference>
<comment type="caution">
    <text evidence="2">The sequence shown here is derived from an EMBL/GenBank/DDBJ whole genome shotgun (WGS) entry which is preliminary data.</text>
</comment>
<feature type="region of interest" description="Disordered" evidence="1">
    <location>
        <begin position="1"/>
        <end position="32"/>
    </location>
</feature>
<sequence>MNRQASSTATSPGTAGGEQSGPQTLYRIASSRPRKTVLLSEAGRKAAGGRGPRYVLVVQAIGCRGMQGHEVK</sequence>
<gene>
    <name evidence="2" type="ORF">HXX76_008451</name>
</gene>
<evidence type="ECO:0000256" key="1">
    <source>
        <dbReference type="SAM" id="MobiDB-lite"/>
    </source>
</evidence>
<keyword evidence="3" id="KW-1185">Reference proteome</keyword>
<dbReference type="Proteomes" id="UP000650467">
    <property type="component" value="Unassembled WGS sequence"/>
</dbReference>
<proteinExistence type="predicted"/>
<dbReference type="AlphaFoldDB" id="A0A835VXX4"/>
<organism evidence="2 3">
    <name type="scientific">Chlamydomonas incerta</name>
    <dbReference type="NCBI Taxonomy" id="51695"/>
    <lineage>
        <taxon>Eukaryota</taxon>
        <taxon>Viridiplantae</taxon>
        <taxon>Chlorophyta</taxon>
        <taxon>core chlorophytes</taxon>
        <taxon>Chlorophyceae</taxon>
        <taxon>CS clade</taxon>
        <taxon>Chlamydomonadales</taxon>
        <taxon>Chlamydomonadaceae</taxon>
        <taxon>Chlamydomonas</taxon>
    </lineage>
</organism>